<dbReference type="Pfam" id="PF02636">
    <property type="entry name" value="Methyltransf_28"/>
    <property type="match status" value="1"/>
</dbReference>
<dbReference type="GO" id="GO:0035243">
    <property type="term" value="F:protein-arginine omega-N symmetric methyltransferase activity"/>
    <property type="evidence" value="ECO:0007669"/>
    <property type="project" value="TreeGrafter"/>
</dbReference>
<dbReference type="InterPro" id="IPR029063">
    <property type="entry name" value="SAM-dependent_MTases_sf"/>
</dbReference>
<dbReference type="PANTHER" id="PTHR12049">
    <property type="entry name" value="PROTEIN ARGININE METHYLTRANSFERASE NDUFAF7, MITOCHONDRIAL"/>
    <property type="match status" value="1"/>
</dbReference>
<evidence type="ECO:0000256" key="4">
    <source>
        <dbReference type="ARBA" id="ARBA00023128"/>
    </source>
</evidence>
<keyword evidence="2" id="KW-0489">Methyltransferase</keyword>
<reference evidence="5" key="1">
    <citation type="journal article" date="2015" name="Nature">
        <title>Complex archaea that bridge the gap between prokaryotes and eukaryotes.</title>
        <authorList>
            <person name="Spang A."/>
            <person name="Saw J.H."/>
            <person name="Jorgensen S.L."/>
            <person name="Zaremba-Niedzwiedzka K."/>
            <person name="Martijn J."/>
            <person name="Lind A.E."/>
            <person name="van Eijk R."/>
            <person name="Schleper C."/>
            <person name="Guy L."/>
            <person name="Ettema T.J."/>
        </authorList>
    </citation>
    <scope>NUCLEOTIDE SEQUENCE</scope>
</reference>
<dbReference type="InterPro" id="IPR038375">
    <property type="entry name" value="NDUFAF7_sf"/>
</dbReference>
<dbReference type="SUPFAM" id="SSF53335">
    <property type="entry name" value="S-adenosyl-L-methionine-dependent methyltransferases"/>
    <property type="match status" value="1"/>
</dbReference>
<protein>
    <recommendedName>
        <fullName evidence="6">Class I SAM-dependent methyltransferase</fullName>
    </recommendedName>
</protein>
<evidence type="ECO:0000313" key="5">
    <source>
        <dbReference type="EMBL" id="KKK73199.1"/>
    </source>
</evidence>
<dbReference type="PANTHER" id="PTHR12049:SF7">
    <property type="entry name" value="PROTEIN ARGININE METHYLTRANSFERASE NDUFAF7, MITOCHONDRIAL"/>
    <property type="match status" value="1"/>
</dbReference>
<feature type="non-terminal residue" evidence="5">
    <location>
        <position position="198"/>
    </location>
</feature>
<keyword evidence="4" id="KW-0496">Mitochondrion</keyword>
<dbReference type="EMBL" id="LAZR01056894">
    <property type="protein sequence ID" value="KKK73199.1"/>
    <property type="molecule type" value="Genomic_DNA"/>
</dbReference>
<organism evidence="5">
    <name type="scientific">marine sediment metagenome</name>
    <dbReference type="NCBI Taxonomy" id="412755"/>
    <lineage>
        <taxon>unclassified sequences</taxon>
        <taxon>metagenomes</taxon>
        <taxon>ecological metagenomes</taxon>
    </lineage>
</organism>
<dbReference type="InterPro" id="IPR003788">
    <property type="entry name" value="NDUFAF7"/>
</dbReference>
<proteinExistence type="predicted"/>
<evidence type="ECO:0000256" key="3">
    <source>
        <dbReference type="ARBA" id="ARBA00022679"/>
    </source>
</evidence>
<dbReference type="GO" id="GO:0032259">
    <property type="term" value="P:methylation"/>
    <property type="evidence" value="ECO:0007669"/>
    <property type="project" value="UniProtKB-KW"/>
</dbReference>
<dbReference type="GO" id="GO:0005739">
    <property type="term" value="C:mitochondrion"/>
    <property type="evidence" value="ECO:0007669"/>
    <property type="project" value="UniProtKB-SubCell"/>
</dbReference>
<comment type="subcellular location">
    <subcellularLocation>
        <location evidence="1">Mitochondrion</location>
    </subcellularLocation>
</comment>
<comment type="caution">
    <text evidence="5">The sequence shown here is derived from an EMBL/GenBank/DDBJ whole genome shotgun (WGS) entry which is preliminary data.</text>
</comment>
<evidence type="ECO:0008006" key="6">
    <source>
        <dbReference type="Google" id="ProtNLM"/>
    </source>
</evidence>
<dbReference type="Gene3D" id="3.40.50.12710">
    <property type="match status" value="1"/>
</dbReference>
<evidence type="ECO:0000256" key="2">
    <source>
        <dbReference type="ARBA" id="ARBA00022603"/>
    </source>
</evidence>
<accession>A0A0F9A3M6</accession>
<keyword evidence="3" id="KW-0808">Transferase</keyword>
<gene>
    <name evidence="5" type="ORF">LCGC14_2896210</name>
</gene>
<sequence length="198" mass="22232">MRTEFEPATENAALKEAIVARIQSQGPITFRDFMEAALYHPQHGYYRSRREKMGRAGDYLTSPEVSPAFGVLVGRQLREMWQAMGSPRRFHVVEAGAGTGLLCRDILRWARGHAPDLRGALTYTIVEVSDALVERQRAALTDEGEDVRWSPDLPDGVEGCLLSNELLDSFPVHRVTVRGGELMEVFVTWDGARFVEEL</sequence>
<name>A0A0F9A3M6_9ZZZZ</name>
<evidence type="ECO:0000256" key="1">
    <source>
        <dbReference type="ARBA" id="ARBA00004173"/>
    </source>
</evidence>
<dbReference type="AlphaFoldDB" id="A0A0F9A3M6"/>